<dbReference type="GO" id="GO:0005524">
    <property type="term" value="F:ATP binding"/>
    <property type="evidence" value="ECO:0007669"/>
    <property type="project" value="UniProtKB-KW"/>
</dbReference>
<dbReference type="Pfam" id="PF00406">
    <property type="entry name" value="ADK"/>
    <property type="match status" value="1"/>
</dbReference>
<dbReference type="NCBIfam" id="TIGR03263">
    <property type="entry name" value="guanyl_kin"/>
    <property type="match status" value="1"/>
</dbReference>
<protein>
    <recommendedName>
        <fullName evidence="10">UMP-CMP kinase</fullName>
        <ecNumber evidence="10">2.7.4.14</ecNumber>
    </recommendedName>
    <alternativeName>
        <fullName evidence="10">Deoxycytidylate kinase</fullName>
        <shortName evidence="10">CK</shortName>
        <shortName evidence="10">dCMP kinase</shortName>
    </alternativeName>
    <alternativeName>
        <fullName evidence="10">Uridine monophosphate/cytidine monophosphate kinase</fullName>
        <shortName evidence="10">UMP/CMP kinase</shortName>
        <shortName evidence="10">UMP/CMPK</shortName>
    </alternativeName>
</protein>
<evidence type="ECO:0000256" key="1">
    <source>
        <dbReference type="ARBA" id="ARBA00005790"/>
    </source>
</evidence>
<dbReference type="EMBL" id="HBFX01050675">
    <property type="protein sequence ID" value="CAD8979499.1"/>
    <property type="molecule type" value="Transcribed_RNA"/>
</dbReference>
<comment type="catalytic activity">
    <reaction evidence="9 10">
        <text>UMP + ATP = UDP + ADP</text>
        <dbReference type="Rhea" id="RHEA:24400"/>
        <dbReference type="ChEBI" id="CHEBI:30616"/>
        <dbReference type="ChEBI" id="CHEBI:57865"/>
        <dbReference type="ChEBI" id="CHEBI:58223"/>
        <dbReference type="ChEBI" id="CHEBI:456216"/>
        <dbReference type="EC" id="2.7.4.14"/>
    </reaction>
</comment>
<dbReference type="InterPro" id="IPR033690">
    <property type="entry name" value="Adenylat_kinase_CS"/>
</dbReference>
<dbReference type="GO" id="GO:0004385">
    <property type="term" value="F:GMP kinase activity"/>
    <property type="evidence" value="ECO:0007669"/>
    <property type="project" value="InterPro"/>
</dbReference>
<comment type="function">
    <text evidence="10">Catalyzes the phosphorylation of pyrimidine nucleoside monophosphates at the expense of ATP. Plays an important role in de novo pyrimidine nucleotide biosynthesis. Has preference for UMP and CMP as phosphate acceptors.</text>
</comment>
<feature type="region of interest" description="Disordered" evidence="11">
    <location>
        <begin position="1"/>
        <end position="31"/>
    </location>
</feature>
<evidence type="ECO:0000256" key="9">
    <source>
        <dbReference type="ARBA" id="ARBA00048116"/>
    </source>
</evidence>
<dbReference type="GO" id="GO:0006221">
    <property type="term" value="P:pyrimidine nucleotide biosynthetic process"/>
    <property type="evidence" value="ECO:0007669"/>
    <property type="project" value="UniProtKB-UniRule"/>
</dbReference>
<keyword evidence="2 10" id="KW-0963">Cytoplasm</keyword>
<feature type="domain" description="Guanylate kinase-like" evidence="12">
    <location>
        <begin position="32"/>
        <end position="214"/>
    </location>
</feature>
<dbReference type="SMART" id="SM00072">
    <property type="entry name" value="GuKc"/>
    <property type="match status" value="1"/>
</dbReference>
<keyword evidence="8 10" id="KW-0539">Nucleus</keyword>
<feature type="region of interest" description="NMPbind" evidence="10">
    <location>
        <begin position="282"/>
        <end position="312"/>
    </location>
</feature>
<dbReference type="CDD" id="cd00071">
    <property type="entry name" value="GMPK"/>
    <property type="match status" value="1"/>
</dbReference>
<dbReference type="SUPFAM" id="SSF52540">
    <property type="entry name" value="P-loop containing nucleoside triphosphate hydrolases"/>
    <property type="match status" value="2"/>
</dbReference>
<evidence type="ECO:0000259" key="12">
    <source>
        <dbReference type="PROSITE" id="PS50052"/>
    </source>
</evidence>
<feature type="binding site" evidence="10">
    <location>
        <position position="386"/>
    </location>
    <ligand>
        <name>ATP</name>
        <dbReference type="ChEBI" id="CHEBI:30616"/>
    </ligand>
</feature>
<comment type="subunit">
    <text evidence="10">Monomer.</text>
</comment>
<dbReference type="InterPro" id="IPR027417">
    <property type="entry name" value="P-loop_NTPase"/>
</dbReference>
<organism evidence="14">
    <name type="scientific">Hemiselmis andersenii</name>
    <name type="common">Cryptophyte alga</name>
    <dbReference type="NCBI Taxonomy" id="464988"/>
    <lineage>
        <taxon>Eukaryota</taxon>
        <taxon>Cryptophyceae</taxon>
        <taxon>Cryptomonadales</taxon>
        <taxon>Hemiselmidaceae</taxon>
        <taxon>Hemiselmis</taxon>
    </lineage>
</organism>
<dbReference type="PRINTS" id="PR00094">
    <property type="entry name" value="ADENYLTKNASE"/>
</dbReference>
<dbReference type="FunFam" id="3.40.50.300:FF:000776">
    <property type="entry name" value="Guanylate kinase 2"/>
    <property type="match status" value="1"/>
</dbReference>
<evidence type="ECO:0000256" key="6">
    <source>
        <dbReference type="ARBA" id="ARBA00022840"/>
    </source>
</evidence>
<dbReference type="GO" id="GO:0005829">
    <property type="term" value="C:cytosol"/>
    <property type="evidence" value="ECO:0007669"/>
    <property type="project" value="TreeGrafter"/>
</dbReference>
<keyword evidence="6 10" id="KW-0067">ATP-binding</keyword>
<dbReference type="InterPro" id="IPR006266">
    <property type="entry name" value="UMP_CMP_kinase"/>
</dbReference>
<feature type="binding site" evidence="10">
    <location>
        <begin position="310"/>
        <end position="312"/>
    </location>
    <ligand>
        <name>a ribonucleoside 5'-phosphate</name>
        <dbReference type="ChEBI" id="CHEBI:58043"/>
    </ligand>
</feature>
<evidence type="ECO:0000256" key="7">
    <source>
        <dbReference type="ARBA" id="ARBA00022975"/>
    </source>
</evidence>
<dbReference type="FunFam" id="3.30.63.10:FF:000002">
    <property type="entry name" value="Guanylate kinase 1"/>
    <property type="match status" value="1"/>
</dbReference>
<sequence>MGAGGLRAKGSLEAKPGEDQEGGVVISDSGKVPPLVISGPSGVGKGSLVGKLKEEFGDAVGLCVSHTSRDPREGEEQGVHYYFCSRQEMEQGIKEGKFLEHASVHGNLYGTARSSLEAMQTDDSMCMIDVDVQGCRSLREAGVEGKYVFVAPPSMEVLEERLRGRGTEKEETVQKRLANAKKEMDASMEKGLYDKILYNDDLDEAYRELRSIVKGSMQTVLARRALSTALQAAPVQDAGTQNQEIDTSKTTPIIVFVLGGPGSGKGTQCGLLVDRFDCVHLSAGDLLRAEKDTEGSQYADLINSCITNGKIVPVEITCQLLVNAMNAEMDNNSKSHQEGGPVFLIDGFPRNLDNFEGWTAESGGIARVVLFFECSEGTLQERLLERGKTSGRSDDNIASIKKRFATFQEETLPVVEVFRKSGNLRIVDAEQGVEGVFAEVQKILRADIPELGT</sequence>
<feature type="binding site" evidence="10">
    <location>
        <position position="354"/>
    </location>
    <ligand>
        <name>CMP</name>
        <dbReference type="ChEBI" id="CHEBI:60377"/>
    </ligand>
</feature>
<dbReference type="AlphaFoldDB" id="A0A6T8PQV1"/>
<evidence type="ECO:0000256" key="4">
    <source>
        <dbReference type="ARBA" id="ARBA00022741"/>
    </source>
</evidence>
<comment type="cofactor">
    <cofactor evidence="10">
        <name>Mg(2+)</name>
        <dbReference type="ChEBI" id="CHEBI:18420"/>
    </cofactor>
    <text evidence="10">Binds 1 Mg(2+) ion per monomer.</text>
</comment>
<evidence type="ECO:0000256" key="10">
    <source>
        <dbReference type="HAMAP-Rule" id="MF_03172"/>
    </source>
</evidence>
<gene>
    <name evidence="14" type="ORF">HAND00432_LOCUS30509</name>
    <name evidence="13" type="ORF">HAND1043_LOCUS26276</name>
</gene>
<dbReference type="InterPro" id="IPR008145">
    <property type="entry name" value="GK/Ca_channel_bsu"/>
</dbReference>
<dbReference type="InterPro" id="IPR000850">
    <property type="entry name" value="Adenylat/UMP-CMP_kin"/>
</dbReference>
<keyword evidence="7 10" id="KW-0665">Pyrimidine biosynthesis</keyword>
<evidence type="ECO:0000256" key="5">
    <source>
        <dbReference type="ARBA" id="ARBA00022777"/>
    </source>
</evidence>
<feature type="binding site" evidence="10">
    <location>
        <position position="392"/>
    </location>
    <ligand>
        <name>a ribonucleoside 5'-phosphate</name>
        <dbReference type="ChEBI" id="CHEBI:58043"/>
    </ligand>
</feature>
<dbReference type="HAMAP" id="MF_00235">
    <property type="entry name" value="Adenylate_kinase_Adk"/>
    <property type="match status" value="1"/>
</dbReference>
<dbReference type="PANTHER" id="PTHR23117:SF13">
    <property type="entry name" value="GUANYLATE KINASE"/>
    <property type="match status" value="1"/>
</dbReference>
<dbReference type="Gene3D" id="3.40.50.300">
    <property type="entry name" value="P-loop containing nucleotide triphosphate hydrolases"/>
    <property type="match status" value="2"/>
</dbReference>
<evidence type="ECO:0000313" key="14">
    <source>
        <dbReference type="EMBL" id="CAD8979499.1"/>
    </source>
</evidence>
<dbReference type="GO" id="GO:0005634">
    <property type="term" value="C:nucleus"/>
    <property type="evidence" value="ECO:0007669"/>
    <property type="project" value="UniProtKB-SubCell"/>
</dbReference>
<feature type="region of interest" description="LID" evidence="10">
    <location>
        <begin position="385"/>
        <end position="395"/>
    </location>
</feature>
<comment type="subcellular location">
    <subcellularLocation>
        <location evidence="10">Cytoplasm</location>
    </subcellularLocation>
    <subcellularLocation>
        <location evidence="10">Nucleus</location>
    </subcellularLocation>
</comment>
<feature type="binding site" evidence="10">
    <location>
        <position position="431"/>
    </location>
    <ligand>
        <name>ATP</name>
        <dbReference type="ChEBI" id="CHEBI:30616"/>
    </ligand>
</feature>
<dbReference type="PROSITE" id="PS50052">
    <property type="entry name" value="GUANYLATE_KINASE_2"/>
    <property type="match status" value="1"/>
</dbReference>
<dbReference type="GO" id="GO:0006207">
    <property type="term" value="P:'de novo' pyrimidine nucleobase biosynthetic process"/>
    <property type="evidence" value="ECO:0007669"/>
    <property type="project" value="InterPro"/>
</dbReference>
<reference evidence="14" key="1">
    <citation type="submission" date="2021-01" db="EMBL/GenBank/DDBJ databases">
        <authorList>
            <person name="Corre E."/>
            <person name="Pelletier E."/>
            <person name="Niang G."/>
            <person name="Scheremetjew M."/>
            <person name="Finn R."/>
            <person name="Kale V."/>
            <person name="Holt S."/>
            <person name="Cochrane G."/>
            <person name="Meng A."/>
            <person name="Brown T."/>
            <person name="Cohen L."/>
        </authorList>
    </citation>
    <scope>NUCLEOTIDE SEQUENCE</scope>
    <source>
        <strain evidence="13">CCMP441</strain>
        <strain evidence="14">CCMP644</strain>
    </source>
</reference>
<dbReference type="EMBL" id="HBFK01043281">
    <property type="protein sequence ID" value="CAD8759762.1"/>
    <property type="molecule type" value="Transcribed_RNA"/>
</dbReference>
<feature type="binding site" evidence="10">
    <location>
        <begin position="262"/>
        <end position="267"/>
    </location>
    <ligand>
        <name>ATP</name>
        <dbReference type="ChEBI" id="CHEBI:30616"/>
    </ligand>
</feature>
<evidence type="ECO:0000256" key="2">
    <source>
        <dbReference type="ARBA" id="ARBA00022490"/>
    </source>
</evidence>
<feature type="binding site" evidence="10">
    <location>
        <position position="403"/>
    </location>
    <ligand>
        <name>a ribonucleoside 5'-phosphate</name>
        <dbReference type="ChEBI" id="CHEBI:58043"/>
    </ligand>
</feature>
<keyword evidence="3 10" id="KW-0808">Transferase</keyword>
<dbReference type="Pfam" id="PF00625">
    <property type="entry name" value="Guanylate_kin"/>
    <property type="match status" value="1"/>
</dbReference>
<feature type="binding site" evidence="10">
    <location>
        <begin position="347"/>
        <end position="350"/>
    </location>
    <ligand>
        <name>a ribonucleoside 5'-phosphate</name>
        <dbReference type="ChEBI" id="CHEBI:58043"/>
    </ligand>
</feature>
<dbReference type="NCBIfam" id="TIGR01359">
    <property type="entry name" value="UMP_CMP_kin_fam"/>
    <property type="match status" value="1"/>
</dbReference>
<keyword evidence="5 10" id="KW-0418">Kinase</keyword>
<dbReference type="EC" id="2.7.4.14" evidence="10"/>
<accession>A0A6T8PQV1</accession>
<evidence type="ECO:0000313" key="13">
    <source>
        <dbReference type="EMBL" id="CAD8759762.1"/>
    </source>
</evidence>
<comment type="catalytic activity">
    <reaction evidence="10">
        <text>CMP + ATP = CDP + ADP</text>
        <dbReference type="Rhea" id="RHEA:11600"/>
        <dbReference type="ChEBI" id="CHEBI:30616"/>
        <dbReference type="ChEBI" id="CHEBI:58069"/>
        <dbReference type="ChEBI" id="CHEBI:60377"/>
        <dbReference type="ChEBI" id="CHEBI:456216"/>
        <dbReference type="EC" id="2.7.4.14"/>
    </reaction>
</comment>
<evidence type="ECO:0000256" key="3">
    <source>
        <dbReference type="ARBA" id="ARBA00022679"/>
    </source>
</evidence>
<comment type="domain">
    <text evidence="10">Consists of three domains, a large central CORE domain and two small peripheral domains, NMPbind and LID, which undergo movements during catalysis. The LID domain closes over the site of phosphoryl transfer upon ATP binding. Assembling and dissambling the active center during each catalytic cycle provides an effective means to prevent ATP hydrolysis.</text>
</comment>
<evidence type="ECO:0000256" key="8">
    <source>
        <dbReference type="ARBA" id="ARBA00023242"/>
    </source>
</evidence>
<comment type="similarity">
    <text evidence="1">Belongs to the guanylate kinase family.</text>
</comment>
<dbReference type="HAMAP" id="MF_03172">
    <property type="entry name" value="Adenylate_kinase_UMP_CMP_kin"/>
    <property type="match status" value="1"/>
</dbReference>
<comment type="similarity">
    <text evidence="10">Belongs to the adenylate kinase family. UMP-CMP kinase subfamily.</text>
</comment>
<dbReference type="InterPro" id="IPR008144">
    <property type="entry name" value="Guanylate_kin-like_dom"/>
</dbReference>
<name>A0A6T8PQV1_HEMAN</name>
<feature type="binding site" evidence="10">
    <location>
        <position position="288"/>
    </location>
    <ligand>
        <name>a ribonucleoside 5'-phosphate</name>
        <dbReference type="ChEBI" id="CHEBI:58043"/>
    </ligand>
</feature>
<dbReference type="PROSITE" id="PS00113">
    <property type="entry name" value="ADENYLATE_KINASE"/>
    <property type="match status" value="1"/>
</dbReference>
<proteinExistence type="inferred from homology"/>
<keyword evidence="4 10" id="KW-0547">Nucleotide-binding</keyword>
<evidence type="ECO:0000256" key="11">
    <source>
        <dbReference type="SAM" id="MobiDB-lite"/>
    </source>
</evidence>
<dbReference type="CDD" id="cd01428">
    <property type="entry name" value="ADK"/>
    <property type="match status" value="1"/>
</dbReference>
<dbReference type="PANTHER" id="PTHR23117">
    <property type="entry name" value="GUANYLATE KINASE-RELATED"/>
    <property type="match status" value="1"/>
</dbReference>
<dbReference type="InterPro" id="IPR017665">
    <property type="entry name" value="Guanylate_kinase"/>
</dbReference>
<comment type="catalytic activity">
    <reaction evidence="10">
        <text>dCMP + ATP = dCDP + ADP</text>
        <dbReference type="Rhea" id="RHEA:25094"/>
        <dbReference type="ChEBI" id="CHEBI:30616"/>
        <dbReference type="ChEBI" id="CHEBI:57566"/>
        <dbReference type="ChEBI" id="CHEBI:58593"/>
        <dbReference type="ChEBI" id="CHEBI:456216"/>
        <dbReference type="EC" id="2.7.4.14"/>
    </reaction>
</comment>